<feature type="transmembrane region" description="Helical" evidence="1">
    <location>
        <begin position="69"/>
        <end position="95"/>
    </location>
</feature>
<gene>
    <name evidence="2" type="ORF">L207DRAFT_593648</name>
</gene>
<sequence>MAYQNSSPQIVTGTQPITGKAPISKWWPIGVLCSSVFFFVLGGGLLGAWSTSFTCSEYDYSCDGNVSDWNGGIACIAIGAILKFVFWVLLIIWCVQRRRARAPSTIVYINTQANVEAGTVQKPQTLATVYSAPQQDYTVQPAPEYGVAAAHAEAPPVEKQLVTRYCGHCGTGTTTPYCPRCGSQVPM</sequence>
<keyword evidence="1" id="KW-0812">Transmembrane</keyword>
<dbReference type="OrthoDB" id="3453456at2759"/>
<keyword evidence="1" id="KW-0472">Membrane</keyword>
<accession>A0A2J6QSJ1</accession>
<feature type="transmembrane region" description="Helical" evidence="1">
    <location>
        <begin position="26"/>
        <end position="49"/>
    </location>
</feature>
<dbReference type="Proteomes" id="UP000235786">
    <property type="component" value="Unassembled WGS sequence"/>
</dbReference>
<evidence type="ECO:0000256" key="1">
    <source>
        <dbReference type="SAM" id="Phobius"/>
    </source>
</evidence>
<proteinExistence type="predicted"/>
<evidence type="ECO:0000313" key="2">
    <source>
        <dbReference type="EMBL" id="PMD29229.1"/>
    </source>
</evidence>
<evidence type="ECO:0000313" key="3">
    <source>
        <dbReference type="Proteomes" id="UP000235786"/>
    </source>
</evidence>
<protein>
    <recommendedName>
        <fullName evidence="4">Zinc-ribbon domain-containing protein</fullName>
    </recommendedName>
</protein>
<keyword evidence="1" id="KW-1133">Transmembrane helix</keyword>
<name>A0A2J6QSJ1_HYAVF</name>
<keyword evidence="3" id="KW-1185">Reference proteome</keyword>
<organism evidence="2 3">
    <name type="scientific">Hyaloscypha variabilis (strain UAMH 11265 / GT02V1 / F)</name>
    <name type="common">Meliniomyces variabilis</name>
    <dbReference type="NCBI Taxonomy" id="1149755"/>
    <lineage>
        <taxon>Eukaryota</taxon>
        <taxon>Fungi</taxon>
        <taxon>Dikarya</taxon>
        <taxon>Ascomycota</taxon>
        <taxon>Pezizomycotina</taxon>
        <taxon>Leotiomycetes</taxon>
        <taxon>Helotiales</taxon>
        <taxon>Hyaloscyphaceae</taxon>
        <taxon>Hyaloscypha</taxon>
        <taxon>Hyaloscypha variabilis</taxon>
    </lineage>
</organism>
<dbReference type="EMBL" id="KZ613976">
    <property type="protein sequence ID" value="PMD29229.1"/>
    <property type="molecule type" value="Genomic_DNA"/>
</dbReference>
<evidence type="ECO:0008006" key="4">
    <source>
        <dbReference type="Google" id="ProtNLM"/>
    </source>
</evidence>
<reference evidence="2 3" key="1">
    <citation type="submission" date="2016-04" db="EMBL/GenBank/DDBJ databases">
        <title>A degradative enzymes factory behind the ericoid mycorrhizal symbiosis.</title>
        <authorList>
            <consortium name="DOE Joint Genome Institute"/>
            <person name="Martino E."/>
            <person name="Morin E."/>
            <person name="Grelet G."/>
            <person name="Kuo A."/>
            <person name="Kohler A."/>
            <person name="Daghino S."/>
            <person name="Barry K."/>
            <person name="Choi C."/>
            <person name="Cichocki N."/>
            <person name="Clum A."/>
            <person name="Copeland A."/>
            <person name="Hainaut M."/>
            <person name="Haridas S."/>
            <person name="Labutti K."/>
            <person name="Lindquist E."/>
            <person name="Lipzen A."/>
            <person name="Khouja H.-R."/>
            <person name="Murat C."/>
            <person name="Ohm R."/>
            <person name="Olson A."/>
            <person name="Spatafora J."/>
            <person name="Veneault-Fourrey C."/>
            <person name="Henrissat B."/>
            <person name="Grigoriev I."/>
            <person name="Martin F."/>
            <person name="Perotto S."/>
        </authorList>
    </citation>
    <scope>NUCLEOTIDE SEQUENCE [LARGE SCALE GENOMIC DNA]</scope>
    <source>
        <strain evidence="2 3">F</strain>
    </source>
</reference>
<dbReference type="AlphaFoldDB" id="A0A2J6QSJ1"/>